<keyword evidence="2" id="KW-0963">Cytoplasm</keyword>
<dbReference type="SUPFAM" id="SSF57997">
    <property type="entry name" value="Tropomyosin"/>
    <property type="match status" value="1"/>
</dbReference>
<comment type="caution">
    <text evidence="7">The sequence shown here is derived from an EMBL/GenBank/DDBJ whole genome shotgun (WGS) entry which is preliminary data.</text>
</comment>
<reference evidence="7" key="1">
    <citation type="thesis" date="2021" institute="BYU ScholarsArchive" country="Provo, UT, USA">
        <title>Applications of and Algorithms for Genome Assembly and Genomic Analyses with an Emphasis on Marine Teleosts.</title>
        <authorList>
            <person name="Pickett B.D."/>
        </authorList>
    </citation>
    <scope>NUCLEOTIDE SEQUENCE</scope>
    <source>
        <strain evidence="7">HI-2016</strain>
    </source>
</reference>
<feature type="region of interest" description="Disordered" evidence="6">
    <location>
        <begin position="825"/>
        <end position="853"/>
    </location>
</feature>
<dbReference type="InterPro" id="IPR051877">
    <property type="entry name" value="Centriole_BasalBody_StrucProt"/>
</dbReference>
<dbReference type="PANTHER" id="PTHR20544:SF0">
    <property type="entry name" value="NUCLEOPROTEIN TPR_MLP1 DOMAIN-CONTAINING PROTEIN"/>
    <property type="match status" value="1"/>
</dbReference>
<evidence type="ECO:0000313" key="8">
    <source>
        <dbReference type="Proteomes" id="UP000824540"/>
    </source>
</evidence>
<sequence>MSESEAEHQWERTNSAFYLPERPRESRSRLETSPTRMSPSARLDRLSLTDRYWRQEKDQAYKQDTCSPSPTRSFNRHLPVKAERSLDTLDLAQTRERDVSIASRQPPVKRVDVTLLDRKENKPRMSIQQEGERVRLRQRCLEMDRDEALNRLQHWTIESNALREQLKVISQDRAMNDRIFQVQRVEELQETILKLDKESCEYRQKISELEENMLGLSEENRTLARKLDSSQEELQKIKDDQCKATSEAEFSDTQRDLMAKSRELKSVEERKKHLEERNDTLSKQVSSLREEAHALQATVFQFNQEKGALQRQLDDKEKLIGKLKLTVEKVEISEQSLQQAMRGRDEELEAIRKNLTEMMDNLNATTKEKEAALQAKAQLKDHLDKAYLDHKALQFKMDESRKELETMHRKLQDYITETSCTDKLILSKACSTGYVCLCPDKLIERLQLTAGNLEASAVRSLQKALAKAKQDMEAVQQKLSNTEQDLDNVRKEKEFLQEVDTQVCALPHPPALDSFSTARALLQSREGSGGEMEIILKKMQKFVSQNFRSSKPTEEVSPVVLRLAIEELEEKVKLCLTTIFMTRNLQHAVDTGERGLEETQKKLAETEENLDKVMKEKQSMQESNTQLRGELDKAQLDIQAGERKMEESGKELEELKENLQQYDLDMACIDNRMSFKVRAGPARGGELLIETSLKQAVNRGEKDLEAVWRKLNDAQGELDVVMREKASMLKANTSLRADLDRAELENKALQRKVDMSNQNVRDLQRELQSFSTDFSGFETWFTSSEEAIVRLQLTFEGLEMSAMDLRKVVHSYDLEMEAEWRCEAPIEEKEEKEEEEELAALGREESLAAGEQS</sequence>
<evidence type="ECO:0000256" key="1">
    <source>
        <dbReference type="ARBA" id="ARBA00004114"/>
    </source>
</evidence>
<proteinExistence type="inferred from homology"/>
<accession>A0A8T2PAB7</accession>
<evidence type="ECO:0000256" key="2">
    <source>
        <dbReference type="ARBA" id="ARBA00022490"/>
    </source>
</evidence>
<feature type="region of interest" description="Disordered" evidence="6">
    <location>
        <begin position="1"/>
        <end position="42"/>
    </location>
</feature>
<gene>
    <name evidence="7" type="ORF">JZ751_028983</name>
</gene>
<dbReference type="EMBL" id="JAFBMS010000010">
    <property type="protein sequence ID" value="KAG9348666.1"/>
    <property type="molecule type" value="Genomic_DNA"/>
</dbReference>
<protein>
    <submittedName>
        <fullName evidence="7">Uncharacterized protein</fullName>
    </submittedName>
</protein>
<feature type="coiled-coil region" evidence="5">
    <location>
        <begin position="589"/>
        <end position="672"/>
    </location>
</feature>
<name>A0A8T2PAB7_9TELE</name>
<keyword evidence="8" id="KW-1185">Reference proteome</keyword>
<comment type="similarity">
    <text evidence="4">Belongs to the CEP135/TSGA10 family.</text>
</comment>
<evidence type="ECO:0000256" key="6">
    <source>
        <dbReference type="SAM" id="MobiDB-lite"/>
    </source>
</evidence>
<organism evidence="7 8">
    <name type="scientific">Albula glossodonta</name>
    <name type="common">roundjaw bonefish</name>
    <dbReference type="NCBI Taxonomy" id="121402"/>
    <lineage>
        <taxon>Eukaryota</taxon>
        <taxon>Metazoa</taxon>
        <taxon>Chordata</taxon>
        <taxon>Craniata</taxon>
        <taxon>Vertebrata</taxon>
        <taxon>Euteleostomi</taxon>
        <taxon>Actinopterygii</taxon>
        <taxon>Neopterygii</taxon>
        <taxon>Teleostei</taxon>
        <taxon>Albuliformes</taxon>
        <taxon>Albulidae</taxon>
        <taxon>Albula</taxon>
    </lineage>
</organism>
<dbReference type="Proteomes" id="UP000824540">
    <property type="component" value="Unassembled WGS sequence"/>
</dbReference>
<evidence type="ECO:0000256" key="4">
    <source>
        <dbReference type="ARBA" id="ARBA00038123"/>
    </source>
</evidence>
<feature type="coiled-coil region" evidence="5">
    <location>
        <begin position="206"/>
        <end position="298"/>
    </location>
</feature>
<feature type="coiled-coil region" evidence="5">
    <location>
        <begin position="725"/>
        <end position="773"/>
    </location>
</feature>
<feature type="coiled-coil region" evidence="5">
    <location>
        <begin position="458"/>
        <end position="499"/>
    </location>
</feature>
<evidence type="ECO:0000313" key="7">
    <source>
        <dbReference type="EMBL" id="KAG9348666.1"/>
    </source>
</evidence>
<comment type="subcellular location">
    <subcellularLocation>
        <location evidence="1">Cytoplasm</location>
        <location evidence="1">Cytoskeleton</location>
        <location evidence="1">Microtubule organizing center</location>
        <location evidence="1">Centrosome</location>
        <location evidence="1">Centriole</location>
    </subcellularLocation>
</comment>
<keyword evidence="5" id="KW-0175">Coiled coil</keyword>
<feature type="coiled-coil region" evidence="5">
    <location>
        <begin position="345"/>
        <end position="417"/>
    </location>
</feature>
<feature type="compositionally biased region" description="Basic and acidic residues" evidence="6">
    <location>
        <begin position="21"/>
        <end position="30"/>
    </location>
</feature>
<dbReference type="AlphaFoldDB" id="A0A8T2PAB7"/>
<keyword evidence="3" id="KW-0206">Cytoskeleton</keyword>
<dbReference type="GO" id="GO:0005814">
    <property type="term" value="C:centriole"/>
    <property type="evidence" value="ECO:0007669"/>
    <property type="project" value="UniProtKB-SubCell"/>
</dbReference>
<dbReference type="OrthoDB" id="8942159at2759"/>
<dbReference type="PANTHER" id="PTHR20544">
    <property type="entry name" value="CENTROSOMAL PROTEIN CEP135"/>
    <property type="match status" value="1"/>
</dbReference>
<evidence type="ECO:0000256" key="5">
    <source>
        <dbReference type="SAM" id="Coils"/>
    </source>
</evidence>
<feature type="compositionally biased region" description="Basic and acidic residues" evidence="6">
    <location>
        <begin position="1"/>
        <end position="11"/>
    </location>
</feature>
<evidence type="ECO:0000256" key="3">
    <source>
        <dbReference type="ARBA" id="ARBA00023212"/>
    </source>
</evidence>